<dbReference type="EMBL" id="ML211240">
    <property type="protein sequence ID" value="TFK85675.1"/>
    <property type="molecule type" value="Genomic_DNA"/>
</dbReference>
<dbReference type="GO" id="GO:0016491">
    <property type="term" value="F:oxidoreductase activity"/>
    <property type="evidence" value="ECO:0007669"/>
    <property type="project" value="UniProtKB-KW"/>
</dbReference>
<comment type="similarity">
    <text evidence="1">Belongs to the short-chain dehydrogenases/reductases (SDR) family.</text>
</comment>
<dbReference type="Pfam" id="PF00106">
    <property type="entry name" value="adh_short"/>
    <property type="match status" value="1"/>
</dbReference>
<gene>
    <name evidence="4" type="ORF">K466DRAFT_525506</name>
</gene>
<dbReference type="Gene3D" id="3.40.50.720">
    <property type="entry name" value="NAD(P)-binding Rossmann-like Domain"/>
    <property type="match status" value="1"/>
</dbReference>
<evidence type="ECO:0000313" key="5">
    <source>
        <dbReference type="Proteomes" id="UP000308197"/>
    </source>
</evidence>
<dbReference type="InterPro" id="IPR036291">
    <property type="entry name" value="NAD(P)-bd_dom_sf"/>
</dbReference>
<dbReference type="SUPFAM" id="SSF51735">
    <property type="entry name" value="NAD(P)-binding Rossmann-fold domains"/>
    <property type="match status" value="1"/>
</dbReference>
<evidence type="ECO:0000313" key="4">
    <source>
        <dbReference type="EMBL" id="TFK85675.1"/>
    </source>
</evidence>
<keyword evidence="2" id="KW-0521">NADP</keyword>
<dbReference type="PANTHER" id="PTHR24320">
    <property type="entry name" value="RETINOL DEHYDROGENASE"/>
    <property type="match status" value="1"/>
</dbReference>
<name>A0A5C3P7N3_9APHY</name>
<reference evidence="4 5" key="1">
    <citation type="journal article" date="2019" name="Nat. Ecol. Evol.">
        <title>Megaphylogeny resolves global patterns of mushroom evolution.</title>
        <authorList>
            <person name="Varga T."/>
            <person name="Krizsan K."/>
            <person name="Foldi C."/>
            <person name="Dima B."/>
            <person name="Sanchez-Garcia M."/>
            <person name="Sanchez-Ramirez S."/>
            <person name="Szollosi G.J."/>
            <person name="Szarkandi J.G."/>
            <person name="Papp V."/>
            <person name="Albert L."/>
            <person name="Andreopoulos W."/>
            <person name="Angelini C."/>
            <person name="Antonin V."/>
            <person name="Barry K.W."/>
            <person name="Bougher N.L."/>
            <person name="Buchanan P."/>
            <person name="Buyck B."/>
            <person name="Bense V."/>
            <person name="Catcheside P."/>
            <person name="Chovatia M."/>
            <person name="Cooper J."/>
            <person name="Damon W."/>
            <person name="Desjardin D."/>
            <person name="Finy P."/>
            <person name="Geml J."/>
            <person name="Haridas S."/>
            <person name="Hughes K."/>
            <person name="Justo A."/>
            <person name="Karasinski D."/>
            <person name="Kautmanova I."/>
            <person name="Kiss B."/>
            <person name="Kocsube S."/>
            <person name="Kotiranta H."/>
            <person name="LaButti K.M."/>
            <person name="Lechner B.E."/>
            <person name="Liimatainen K."/>
            <person name="Lipzen A."/>
            <person name="Lukacs Z."/>
            <person name="Mihaltcheva S."/>
            <person name="Morgado L.N."/>
            <person name="Niskanen T."/>
            <person name="Noordeloos M.E."/>
            <person name="Ohm R.A."/>
            <person name="Ortiz-Santana B."/>
            <person name="Ovrebo C."/>
            <person name="Racz N."/>
            <person name="Riley R."/>
            <person name="Savchenko A."/>
            <person name="Shiryaev A."/>
            <person name="Soop K."/>
            <person name="Spirin V."/>
            <person name="Szebenyi C."/>
            <person name="Tomsovsky M."/>
            <person name="Tulloss R.E."/>
            <person name="Uehling J."/>
            <person name="Grigoriev I.V."/>
            <person name="Vagvolgyi C."/>
            <person name="Papp T."/>
            <person name="Martin F.M."/>
            <person name="Miettinen O."/>
            <person name="Hibbett D.S."/>
            <person name="Nagy L.G."/>
        </authorList>
    </citation>
    <scope>NUCLEOTIDE SEQUENCE [LARGE SCALE GENOMIC DNA]</scope>
    <source>
        <strain evidence="4 5">HHB13444</strain>
    </source>
</reference>
<keyword evidence="5" id="KW-1185">Reference proteome</keyword>
<sequence length="185" mass="20479">MLVTGGDTGMGEEIIRELFKHNSKVYMAARSREKALAAIAELKTETGKEAHFIELDLSSLASVRKTAEEFLSKEEALHALFNNAGVVWAAVRDVTADGYDLQLGMNVLAPFFLSQLLLPALLRGIVSSSDGSAHGPKRRRLSEFYNQSKLADVLVAYKLVRRYGEQGFVAAQRSRNVETGLMRQY</sequence>
<dbReference type="InParanoid" id="A0A5C3P7N3"/>
<proteinExistence type="inferred from homology"/>
<accession>A0A5C3P7N3</accession>
<evidence type="ECO:0000256" key="1">
    <source>
        <dbReference type="ARBA" id="ARBA00006484"/>
    </source>
</evidence>
<evidence type="ECO:0000256" key="3">
    <source>
        <dbReference type="ARBA" id="ARBA00023002"/>
    </source>
</evidence>
<organism evidence="4 5">
    <name type="scientific">Polyporus arcularius HHB13444</name>
    <dbReference type="NCBI Taxonomy" id="1314778"/>
    <lineage>
        <taxon>Eukaryota</taxon>
        <taxon>Fungi</taxon>
        <taxon>Dikarya</taxon>
        <taxon>Basidiomycota</taxon>
        <taxon>Agaricomycotina</taxon>
        <taxon>Agaricomycetes</taxon>
        <taxon>Polyporales</taxon>
        <taxon>Polyporaceae</taxon>
        <taxon>Polyporus</taxon>
    </lineage>
</organism>
<dbReference type="PANTHER" id="PTHR24320:SF282">
    <property type="entry name" value="WW DOMAIN-CONTAINING OXIDOREDUCTASE"/>
    <property type="match status" value="1"/>
</dbReference>
<protein>
    <submittedName>
        <fullName evidence="4">NAD(P)-binding protein</fullName>
    </submittedName>
</protein>
<evidence type="ECO:0000256" key="2">
    <source>
        <dbReference type="ARBA" id="ARBA00022857"/>
    </source>
</evidence>
<dbReference type="STRING" id="1314778.A0A5C3P7N3"/>
<dbReference type="Proteomes" id="UP000308197">
    <property type="component" value="Unassembled WGS sequence"/>
</dbReference>
<dbReference type="InterPro" id="IPR002347">
    <property type="entry name" value="SDR_fam"/>
</dbReference>
<keyword evidence="3" id="KW-0560">Oxidoreductase</keyword>
<dbReference type="AlphaFoldDB" id="A0A5C3P7N3"/>